<dbReference type="NCBIfam" id="NF033516">
    <property type="entry name" value="transpos_IS3"/>
    <property type="match status" value="1"/>
</dbReference>
<dbReference type="InterPro" id="IPR050900">
    <property type="entry name" value="Transposase_IS3/IS150/IS904"/>
</dbReference>
<dbReference type="InterPro" id="IPR001584">
    <property type="entry name" value="Integrase_cat-core"/>
</dbReference>
<gene>
    <name evidence="2" type="ORF">SAMN04487964_11563</name>
</gene>
<dbReference type="Proteomes" id="UP001159257">
    <property type="component" value="Unassembled WGS sequence"/>
</dbReference>
<dbReference type="InterPro" id="IPR012337">
    <property type="entry name" value="RNaseH-like_sf"/>
</dbReference>
<dbReference type="Gene3D" id="3.30.420.10">
    <property type="entry name" value="Ribonuclease H-like superfamily/Ribonuclease H"/>
    <property type="match status" value="1"/>
</dbReference>
<name>A0ABY1S3P9_9GAMM</name>
<dbReference type="PROSITE" id="PS50994">
    <property type="entry name" value="INTEGRASE"/>
    <property type="match status" value="1"/>
</dbReference>
<comment type="caution">
    <text evidence="2">The sequence shown here is derived from an EMBL/GenBank/DDBJ whole genome shotgun (WGS) entry which is preliminary data.</text>
</comment>
<evidence type="ECO:0000313" key="3">
    <source>
        <dbReference type="Proteomes" id="UP001159257"/>
    </source>
</evidence>
<keyword evidence="3" id="KW-1185">Reference proteome</keyword>
<evidence type="ECO:0000259" key="1">
    <source>
        <dbReference type="PROSITE" id="PS50994"/>
    </source>
</evidence>
<dbReference type="InterPro" id="IPR036397">
    <property type="entry name" value="RNaseH_sf"/>
</dbReference>
<dbReference type="PANTHER" id="PTHR46889">
    <property type="entry name" value="TRANSPOSASE INSF FOR INSERTION SEQUENCE IS3B-RELATED"/>
    <property type="match status" value="1"/>
</dbReference>
<feature type="domain" description="Integrase catalytic" evidence="1">
    <location>
        <begin position="35"/>
        <end position="197"/>
    </location>
</feature>
<sequence length="208" mass="24377">MKELGLVSNQLPKHAYKRADKLHVAIPNALDRQFVVGKPNQVWCGDITYIWTGQRWAYLAVVLDLYARKPVGWALSLKADSELTSKALMMAYESRGRPKGLLFHSDQGVQYTSLRFRQYLWRYQIQQSMSRRGNCWDNAPMERFFRSLKTEWVPETGYRSFVEAKQSITDYLVGYYSQVRPHRHNDDLPPNVAERTYWKAYKPVASFT</sequence>
<protein>
    <submittedName>
        <fullName evidence="2">Transposase InsO and inactivated derivatives</fullName>
    </submittedName>
</protein>
<proteinExistence type="predicted"/>
<accession>A0ABY1S3P9</accession>
<evidence type="ECO:0000313" key="2">
    <source>
        <dbReference type="EMBL" id="SMR77645.1"/>
    </source>
</evidence>
<organism evidence="2 3">
    <name type="scientific">Marinobacterium sediminicola</name>
    <dbReference type="NCBI Taxonomy" id="518898"/>
    <lineage>
        <taxon>Bacteria</taxon>
        <taxon>Pseudomonadati</taxon>
        <taxon>Pseudomonadota</taxon>
        <taxon>Gammaproteobacteria</taxon>
        <taxon>Oceanospirillales</taxon>
        <taxon>Oceanospirillaceae</taxon>
        <taxon>Marinobacterium</taxon>
    </lineage>
</organism>
<dbReference type="EMBL" id="FXWV01000015">
    <property type="protein sequence ID" value="SMR77645.1"/>
    <property type="molecule type" value="Genomic_DNA"/>
</dbReference>
<dbReference type="Pfam" id="PF00665">
    <property type="entry name" value="rve"/>
    <property type="match status" value="1"/>
</dbReference>
<reference evidence="2 3" key="1">
    <citation type="submission" date="2017-05" db="EMBL/GenBank/DDBJ databases">
        <authorList>
            <person name="Varghese N."/>
            <person name="Submissions S."/>
        </authorList>
    </citation>
    <scope>NUCLEOTIDE SEQUENCE [LARGE SCALE GENOMIC DNA]</scope>
    <source>
        <strain evidence="2 3">CGMCC 1.7287</strain>
    </source>
</reference>
<dbReference type="InterPro" id="IPR048020">
    <property type="entry name" value="Transpos_IS3"/>
</dbReference>
<dbReference type="PANTHER" id="PTHR46889:SF4">
    <property type="entry name" value="TRANSPOSASE INSO FOR INSERTION SEQUENCE ELEMENT IS911B-RELATED"/>
    <property type="match status" value="1"/>
</dbReference>
<dbReference type="SUPFAM" id="SSF53098">
    <property type="entry name" value="Ribonuclease H-like"/>
    <property type="match status" value="1"/>
</dbReference>